<evidence type="ECO:0000256" key="1">
    <source>
        <dbReference type="SAM" id="SignalP"/>
    </source>
</evidence>
<organism evidence="2 3">
    <name type="scientific">Allacma fusca</name>
    <dbReference type="NCBI Taxonomy" id="39272"/>
    <lineage>
        <taxon>Eukaryota</taxon>
        <taxon>Metazoa</taxon>
        <taxon>Ecdysozoa</taxon>
        <taxon>Arthropoda</taxon>
        <taxon>Hexapoda</taxon>
        <taxon>Collembola</taxon>
        <taxon>Symphypleona</taxon>
        <taxon>Sminthuridae</taxon>
        <taxon>Allacma</taxon>
    </lineage>
</organism>
<evidence type="ECO:0000313" key="2">
    <source>
        <dbReference type="EMBL" id="CAG7785846.1"/>
    </source>
</evidence>
<sequence>MPLRVSIFVGLCACVVFVQCEELQLTVGKVGRKTFFLLEGSEN</sequence>
<evidence type="ECO:0000313" key="3">
    <source>
        <dbReference type="Proteomes" id="UP000708208"/>
    </source>
</evidence>
<keyword evidence="3" id="KW-1185">Reference proteome</keyword>
<comment type="caution">
    <text evidence="2">The sequence shown here is derived from an EMBL/GenBank/DDBJ whole genome shotgun (WGS) entry which is preliminary data.</text>
</comment>
<dbReference type="EMBL" id="CAJVCH010305315">
    <property type="protein sequence ID" value="CAG7785846.1"/>
    <property type="molecule type" value="Genomic_DNA"/>
</dbReference>
<dbReference type="AlphaFoldDB" id="A0A8J2P2S5"/>
<protein>
    <submittedName>
        <fullName evidence="2">Uncharacterized protein</fullName>
    </submittedName>
</protein>
<gene>
    <name evidence="2" type="ORF">AFUS01_LOCUS24447</name>
</gene>
<feature type="non-terminal residue" evidence="2">
    <location>
        <position position="1"/>
    </location>
</feature>
<feature type="chain" id="PRO_5035327375" evidence="1">
    <location>
        <begin position="21"/>
        <end position="43"/>
    </location>
</feature>
<proteinExistence type="predicted"/>
<feature type="signal peptide" evidence="1">
    <location>
        <begin position="1"/>
        <end position="20"/>
    </location>
</feature>
<keyword evidence="1" id="KW-0732">Signal</keyword>
<name>A0A8J2P2S5_9HEXA</name>
<dbReference type="Proteomes" id="UP000708208">
    <property type="component" value="Unassembled WGS sequence"/>
</dbReference>
<reference evidence="2" key="1">
    <citation type="submission" date="2021-06" db="EMBL/GenBank/DDBJ databases">
        <authorList>
            <person name="Hodson N. C."/>
            <person name="Mongue J. A."/>
            <person name="Jaron S. K."/>
        </authorList>
    </citation>
    <scope>NUCLEOTIDE SEQUENCE</scope>
</reference>
<accession>A0A8J2P2S5</accession>